<reference evidence="2" key="1">
    <citation type="submission" date="2021-01" db="EMBL/GenBank/DDBJ databases">
        <authorList>
            <person name="Kaushik A."/>
        </authorList>
    </citation>
    <scope>NUCLEOTIDE SEQUENCE</scope>
    <source>
        <strain evidence="2">AG6-10EEA</strain>
    </source>
</reference>
<comment type="caution">
    <text evidence="2">The sequence shown here is derived from an EMBL/GenBank/DDBJ whole genome shotgun (WGS) entry which is preliminary data.</text>
</comment>
<protein>
    <recommendedName>
        <fullName evidence="1">Protein kinase domain-containing protein</fullName>
    </recommendedName>
</protein>
<gene>
    <name evidence="2" type="ORF">RDB_LOCUS74545</name>
</gene>
<dbReference type="Pfam" id="PF00069">
    <property type="entry name" value="Pkinase"/>
    <property type="match status" value="1"/>
</dbReference>
<dbReference type="Gene3D" id="1.10.510.10">
    <property type="entry name" value="Transferase(Phosphotransferase) domain 1"/>
    <property type="match status" value="1"/>
</dbReference>
<name>A0A8H3C1C5_9AGAM</name>
<dbReference type="PANTHER" id="PTHR44329:SF214">
    <property type="entry name" value="PROTEIN KINASE DOMAIN-CONTAINING PROTEIN"/>
    <property type="match status" value="1"/>
</dbReference>
<proteinExistence type="predicted"/>
<accession>A0A8H3C1C5</accession>
<dbReference type="AlphaFoldDB" id="A0A8H3C1C5"/>
<dbReference type="SMART" id="SM00220">
    <property type="entry name" value="S_TKc"/>
    <property type="match status" value="1"/>
</dbReference>
<dbReference type="InterPro" id="IPR011009">
    <property type="entry name" value="Kinase-like_dom_sf"/>
</dbReference>
<dbReference type="InterPro" id="IPR008271">
    <property type="entry name" value="Ser/Thr_kinase_AS"/>
</dbReference>
<dbReference type="SUPFAM" id="SSF56112">
    <property type="entry name" value="Protein kinase-like (PK-like)"/>
    <property type="match status" value="1"/>
</dbReference>
<dbReference type="GO" id="GO:0005524">
    <property type="term" value="F:ATP binding"/>
    <property type="evidence" value="ECO:0007669"/>
    <property type="project" value="InterPro"/>
</dbReference>
<dbReference type="InterPro" id="IPR000719">
    <property type="entry name" value="Prot_kinase_dom"/>
</dbReference>
<evidence type="ECO:0000259" key="1">
    <source>
        <dbReference type="PROSITE" id="PS50011"/>
    </source>
</evidence>
<dbReference type="Proteomes" id="UP000663853">
    <property type="component" value="Unassembled WGS sequence"/>
</dbReference>
<dbReference type="GO" id="GO:0004674">
    <property type="term" value="F:protein serine/threonine kinase activity"/>
    <property type="evidence" value="ECO:0007669"/>
    <property type="project" value="TreeGrafter"/>
</dbReference>
<dbReference type="PROSITE" id="PS00108">
    <property type="entry name" value="PROTEIN_KINASE_ST"/>
    <property type="match status" value="1"/>
</dbReference>
<sequence>MANIANARRNFFNTINLLRRRGFLKPAMLVAAADLIDAPGLRQPERVVLEIGAALRPDILQALNLHAHAQQQIDFIDNIIASIVPGAEQIGREVQDEPRLDIQREYLCQAFIDKLEELKAKLVDIEARWHNQWGFHRGGIIQDLHECDRLLWETLLLDANQANLAISQISRLACVQVPSASPAGSVVVQFRNNIKFPGALVLAWGGFLVASLRQYLPWGGYWERLHRSPQSLARESGLPDYVGGTTGPQSDVATSITVINNEMTVKEILGQLTNRGCNDITQQLGESQYEYPVSSGGFGDIYLGTLKDGRVVGLKCIKLTIESNDSGQKKLLETAQELYVWSKCNHPNVMGLLGVARYRNRLVMVSTWMENGDMRQFLSQYPQVDRYPLSVQIADGVAYLHGKGIVHGDIKGANILISHDQTPKITDFGNAALKEHSLRFDDANQRAAVSIRWAAPELFEGGARTTQADVYALGMTILETITGMDPYHEDLELWTVMGKKFRGLCPNKPELDIVSLNEHANTLWSLLLDCWTNELQLRPTATEMKRIPKGIASGLFNSYVTKIPHFSMGDT</sequence>
<evidence type="ECO:0000313" key="3">
    <source>
        <dbReference type="Proteomes" id="UP000663853"/>
    </source>
</evidence>
<evidence type="ECO:0000313" key="2">
    <source>
        <dbReference type="EMBL" id="CAE6470846.1"/>
    </source>
</evidence>
<dbReference type="EMBL" id="CAJMXA010001821">
    <property type="protein sequence ID" value="CAE6470846.1"/>
    <property type="molecule type" value="Genomic_DNA"/>
</dbReference>
<dbReference type="PROSITE" id="PS50011">
    <property type="entry name" value="PROTEIN_KINASE_DOM"/>
    <property type="match status" value="1"/>
</dbReference>
<dbReference type="PANTHER" id="PTHR44329">
    <property type="entry name" value="SERINE/THREONINE-PROTEIN KINASE TNNI3K-RELATED"/>
    <property type="match status" value="1"/>
</dbReference>
<organism evidence="2 3">
    <name type="scientific">Rhizoctonia solani</name>
    <dbReference type="NCBI Taxonomy" id="456999"/>
    <lineage>
        <taxon>Eukaryota</taxon>
        <taxon>Fungi</taxon>
        <taxon>Dikarya</taxon>
        <taxon>Basidiomycota</taxon>
        <taxon>Agaricomycotina</taxon>
        <taxon>Agaricomycetes</taxon>
        <taxon>Cantharellales</taxon>
        <taxon>Ceratobasidiaceae</taxon>
        <taxon>Rhizoctonia</taxon>
    </lineage>
</organism>
<dbReference type="InterPro" id="IPR051681">
    <property type="entry name" value="Ser/Thr_Kinases-Pseudokinases"/>
</dbReference>
<feature type="domain" description="Protein kinase" evidence="1">
    <location>
        <begin position="287"/>
        <end position="560"/>
    </location>
</feature>